<dbReference type="EMBL" id="AY576273">
    <property type="protein sequence ID" value="AAT69492.1"/>
    <property type="molecule type" value="Genomic_DNA"/>
</dbReference>
<evidence type="ECO:0000259" key="2">
    <source>
        <dbReference type="Pfam" id="PF18909"/>
    </source>
</evidence>
<sequence length="192" mass="20367">MEKNPKDIAATSRVPLHLLPHIGRVWGAMACRDGAIKYAPYNWRDKPISMMEYLGALERHIAALAGGEWFSPDTDPPVPHLGHIIATAAILLDAEACGTLIDDRPEKNGAVPQLLVDLREILENMNNAKDTSGGNGTGTEDEPEGSTVPEAEELGGIQALSANGVDGGRVLEVVRPSELPDDLSGEGSQSKG</sequence>
<name>Q5DN89_9CAUD</name>
<proteinExistence type="predicted"/>
<evidence type="ECO:0000313" key="4">
    <source>
        <dbReference type="Proteomes" id="UP000000993"/>
    </source>
</evidence>
<evidence type="ECO:0000313" key="3">
    <source>
        <dbReference type="EMBL" id="AAT69492.1"/>
    </source>
</evidence>
<evidence type="ECO:0000256" key="1">
    <source>
        <dbReference type="SAM" id="MobiDB-lite"/>
    </source>
</evidence>
<gene>
    <name evidence="3" type="ORF">JL001p16</name>
</gene>
<feature type="region of interest" description="Disordered" evidence="1">
    <location>
        <begin position="126"/>
        <end position="192"/>
    </location>
</feature>
<protein>
    <submittedName>
        <fullName evidence="3">Gp16</fullName>
    </submittedName>
</protein>
<keyword evidence="4" id="KW-1185">Reference proteome</keyword>
<feature type="domain" description="dATP/dGTP diphosphohydrolase N-terminal" evidence="2">
    <location>
        <begin position="4"/>
        <end position="104"/>
    </location>
</feature>
<dbReference type="InterPro" id="IPR044038">
    <property type="entry name" value="dATP/dGTP_diPOhydrolase_N"/>
</dbReference>
<dbReference type="GeneID" id="3342377"/>
<dbReference type="Pfam" id="PF18909">
    <property type="entry name" value="dGTP_diPhyd_N"/>
    <property type="match status" value="1"/>
</dbReference>
<dbReference type="Proteomes" id="UP000000993">
    <property type="component" value="Segment"/>
</dbReference>
<dbReference type="RefSeq" id="YP_223940.1">
    <property type="nucleotide sequence ID" value="NC_006938.1"/>
</dbReference>
<organism evidence="3 4">
    <name type="scientific">Alphaproteobacteria phage PhiJL001</name>
    <dbReference type="NCBI Taxonomy" id="2681607"/>
    <lineage>
        <taxon>Viruses</taxon>
        <taxon>Duplodnaviria</taxon>
        <taxon>Heunggongvirae</taxon>
        <taxon>Uroviricota</taxon>
        <taxon>Caudoviricetes</taxon>
        <taxon>Mesyanzhinovviridae</taxon>
        <taxon>Keylargovirus</taxon>
        <taxon>Keylargovirus JL001</taxon>
    </lineage>
</organism>
<accession>Q5DN89</accession>
<reference evidence="3 4" key="1">
    <citation type="journal article" date="2005" name="Appl. Environ. Microbiol.">
        <title>Genomic analysis of bacteriophage PhiJL001: insights into its interaction with a sponge-associated alpha-proteobacterium.</title>
        <authorList>
            <person name="Lohr J.E."/>
            <person name="Chen F."/>
            <person name="Hill R.T."/>
        </authorList>
    </citation>
    <scope>NUCLEOTIDE SEQUENCE</scope>
</reference>
<dbReference type="KEGG" id="vg:3342377"/>